<proteinExistence type="predicted"/>
<protein>
    <submittedName>
        <fullName evidence="2">Uncharacterized protein</fullName>
    </submittedName>
</protein>
<name>A0A195BTG0_9HYME</name>
<accession>A0A195BTG0</accession>
<reference evidence="2 3" key="1">
    <citation type="submission" date="2015-09" db="EMBL/GenBank/DDBJ databases">
        <title>Atta colombica WGS genome.</title>
        <authorList>
            <person name="Nygaard S."/>
            <person name="Hu H."/>
            <person name="Boomsma J."/>
            <person name="Zhang G."/>
        </authorList>
    </citation>
    <scope>NUCLEOTIDE SEQUENCE [LARGE SCALE GENOMIC DNA]</scope>
    <source>
        <strain evidence="2">Treedump-2</strain>
        <tissue evidence="2">Whole body</tissue>
    </source>
</reference>
<dbReference type="EMBL" id="KQ976417">
    <property type="protein sequence ID" value="KYM89714.1"/>
    <property type="molecule type" value="Genomic_DNA"/>
</dbReference>
<gene>
    <name evidence="2" type="ORF">ALC53_02026</name>
</gene>
<keyword evidence="3" id="KW-1185">Reference proteome</keyword>
<evidence type="ECO:0000256" key="1">
    <source>
        <dbReference type="SAM" id="MobiDB-lite"/>
    </source>
</evidence>
<dbReference type="Proteomes" id="UP000078540">
    <property type="component" value="Unassembled WGS sequence"/>
</dbReference>
<feature type="region of interest" description="Disordered" evidence="1">
    <location>
        <begin position="44"/>
        <end position="64"/>
    </location>
</feature>
<organism evidence="2 3">
    <name type="scientific">Atta colombica</name>
    <dbReference type="NCBI Taxonomy" id="520822"/>
    <lineage>
        <taxon>Eukaryota</taxon>
        <taxon>Metazoa</taxon>
        <taxon>Ecdysozoa</taxon>
        <taxon>Arthropoda</taxon>
        <taxon>Hexapoda</taxon>
        <taxon>Insecta</taxon>
        <taxon>Pterygota</taxon>
        <taxon>Neoptera</taxon>
        <taxon>Endopterygota</taxon>
        <taxon>Hymenoptera</taxon>
        <taxon>Apocrita</taxon>
        <taxon>Aculeata</taxon>
        <taxon>Formicoidea</taxon>
        <taxon>Formicidae</taxon>
        <taxon>Myrmicinae</taxon>
        <taxon>Atta</taxon>
    </lineage>
</organism>
<evidence type="ECO:0000313" key="2">
    <source>
        <dbReference type="EMBL" id="KYM89714.1"/>
    </source>
</evidence>
<sequence length="148" mass="16596">MASIVTPRVLSASVFPYHGGFTLREFSVHGSVIVSARGRRRALLHGEKQDSDGNYSSSRRETSRNLLTADDSSIFGIRLNTVETHGYSPPANLSRADWLLLFEGNRTEGRGTQLRVKLGAGKCSRVSEIRARRYSRGMEIKKERKRET</sequence>
<evidence type="ECO:0000313" key="3">
    <source>
        <dbReference type="Proteomes" id="UP000078540"/>
    </source>
</evidence>
<dbReference type="AlphaFoldDB" id="A0A195BTG0"/>